<evidence type="ECO:0000256" key="7">
    <source>
        <dbReference type="ARBA" id="ARBA00021362"/>
    </source>
</evidence>
<keyword evidence="12 14" id="KW-0456">Lyase</keyword>
<dbReference type="RefSeq" id="WP_075474658.1">
    <property type="nucleotide sequence ID" value="NZ_LR217732.1"/>
</dbReference>
<feature type="modified residue" description="N6-(pyridoxal phosphate)lysine" evidence="14">
    <location>
        <position position="86"/>
    </location>
</feature>
<gene>
    <name evidence="14 16" type="primary">trpB</name>
    <name evidence="16" type="ORF">BUCIPSTX3056_184</name>
</gene>
<reference evidence="16 17" key="1">
    <citation type="submission" date="2019-02" db="EMBL/GenBank/DDBJ databases">
        <authorList>
            <person name="Manzano-Marin A."/>
            <person name="Manzano-Marin A."/>
        </authorList>
    </citation>
    <scope>NUCLEOTIDE SEQUENCE [LARGE SCALE GENOMIC DNA]</scope>
    <source>
        <strain evidence="16 17">BuCipseudotaxifoliae</strain>
    </source>
</reference>
<evidence type="ECO:0000256" key="8">
    <source>
        <dbReference type="ARBA" id="ARBA00022605"/>
    </source>
</evidence>
<keyword evidence="9 14" id="KW-0822">Tryptophan biosynthesis</keyword>
<evidence type="ECO:0000256" key="4">
    <source>
        <dbReference type="ARBA" id="ARBA00009982"/>
    </source>
</evidence>
<dbReference type="FunFam" id="3.40.50.1100:FF:000004">
    <property type="entry name" value="Tryptophan synthase beta chain"/>
    <property type="match status" value="1"/>
</dbReference>
<evidence type="ECO:0000256" key="10">
    <source>
        <dbReference type="ARBA" id="ARBA00022898"/>
    </source>
</evidence>
<dbReference type="InterPro" id="IPR023026">
    <property type="entry name" value="Trp_synth_beta/beta-like"/>
</dbReference>
<accession>A0A451DGY7</accession>
<comment type="catalytic activity">
    <reaction evidence="13 14">
        <text>(1S,2R)-1-C-(indol-3-yl)glycerol 3-phosphate + L-serine = D-glyceraldehyde 3-phosphate + L-tryptophan + H2O</text>
        <dbReference type="Rhea" id="RHEA:10532"/>
        <dbReference type="ChEBI" id="CHEBI:15377"/>
        <dbReference type="ChEBI" id="CHEBI:33384"/>
        <dbReference type="ChEBI" id="CHEBI:57912"/>
        <dbReference type="ChEBI" id="CHEBI:58866"/>
        <dbReference type="ChEBI" id="CHEBI:59776"/>
        <dbReference type="EC" id="4.2.1.20"/>
    </reaction>
</comment>
<dbReference type="Pfam" id="PF00291">
    <property type="entry name" value="PALP"/>
    <property type="match status" value="1"/>
</dbReference>
<comment type="cofactor">
    <cofactor evidence="1 14">
        <name>pyridoxal 5'-phosphate</name>
        <dbReference type="ChEBI" id="CHEBI:597326"/>
    </cofactor>
</comment>
<sequence>MTILNPYFGKFGGMFVPQILMPALYELEKVFVHTQNDKQFNNKLHNLLCSYAGRPTPLTLCKNISNNTKTKIYLKREDLLHGGAHKTNQVLGQALLAKKMKKNCVIAETGAGQHGVASAIACSLLQLKCRIYMGTKDMLRQSQNVLKMRLLGAEVIPVSSGSGTLKDACNAALRDWSNSYSDTHYMIGTAAGPHPYPTIVREYQKIIGQETKKQILSRNNILPNFIIACVGGGSNAIGIFSSFLENTSVKLIGVEPAGLGLHTDQHGAALSLGKKGIYFGMKSYLMQNNNGQIKKSWSISAGLDFPSIGPEHAWLKYIQRVKYVSITDEEAVDAFLQLSKLEGIIPALESSHAIAYALKLMRMNPTKKQTIIVNLSGRGDKDLTTIDNIINKST</sequence>
<dbReference type="InterPro" id="IPR006654">
    <property type="entry name" value="Trp_synth_beta"/>
</dbReference>
<evidence type="ECO:0000256" key="12">
    <source>
        <dbReference type="ARBA" id="ARBA00023239"/>
    </source>
</evidence>
<evidence type="ECO:0000256" key="6">
    <source>
        <dbReference type="ARBA" id="ARBA00012043"/>
    </source>
</evidence>
<dbReference type="GO" id="GO:0005737">
    <property type="term" value="C:cytoplasm"/>
    <property type="evidence" value="ECO:0007669"/>
    <property type="project" value="TreeGrafter"/>
</dbReference>
<keyword evidence="8 14" id="KW-0028">Amino-acid biosynthesis</keyword>
<dbReference type="PROSITE" id="PS00168">
    <property type="entry name" value="TRP_SYNTHASE_BETA"/>
    <property type="match status" value="1"/>
</dbReference>
<dbReference type="EC" id="4.2.1.20" evidence="6 14"/>
<evidence type="ECO:0000256" key="14">
    <source>
        <dbReference type="HAMAP-Rule" id="MF_00133"/>
    </source>
</evidence>
<name>A0A451DGY7_9GAMM</name>
<dbReference type="SUPFAM" id="SSF53686">
    <property type="entry name" value="Tryptophan synthase beta subunit-like PLP-dependent enzymes"/>
    <property type="match status" value="1"/>
</dbReference>
<dbReference type="UniPathway" id="UPA00035">
    <property type="reaction ID" value="UER00044"/>
</dbReference>
<evidence type="ECO:0000256" key="2">
    <source>
        <dbReference type="ARBA" id="ARBA00002786"/>
    </source>
</evidence>
<evidence type="ECO:0000256" key="11">
    <source>
        <dbReference type="ARBA" id="ARBA00023141"/>
    </source>
</evidence>
<dbReference type="FunFam" id="3.40.50.1100:FF:000001">
    <property type="entry name" value="Tryptophan synthase beta chain"/>
    <property type="match status" value="1"/>
</dbReference>
<dbReference type="AlphaFoldDB" id="A0A451DGY7"/>
<keyword evidence="11 14" id="KW-0057">Aromatic amino acid biosynthesis</keyword>
<comment type="function">
    <text evidence="2 14">The beta subunit is responsible for the synthesis of L-tryptophan from indole and L-serine.</text>
</comment>
<dbReference type="GO" id="GO:0004834">
    <property type="term" value="F:tryptophan synthase activity"/>
    <property type="evidence" value="ECO:0007669"/>
    <property type="project" value="UniProtKB-UniRule"/>
</dbReference>
<dbReference type="Proteomes" id="UP000294449">
    <property type="component" value="Chromosome"/>
</dbReference>
<dbReference type="Gene3D" id="3.40.50.1100">
    <property type="match status" value="2"/>
</dbReference>
<dbReference type="NCBIfam" id="TIGR00263">
    <property type="entry name" value="trpB"/>
    <property type="match status" value="1"/>
</dbReference>
<comment type="pathway">
    <text evidence="3 14">Amino-acid biosynthesis; L-tryptophan biosynthesis; L-tryptophan from chorismate: step 5/5.</text>
</comment>
<dbReference type="HAMAP" id="MF_00133">
    <property type="entry name" value="Trp_synth_beta"/>
    <property type="match status" value="1"/>
</dbReference>
<evidence type="ECO:0000256" key="9">
    <source>
        <dbReference type="ARBA" id="ARBA00022822"/>
    </source>
</evidence>
<evidence type="ECO:0000256" key="13">
    <source>
        <dbReference type="ARBA" id="ARBA00049047"/>
    </source>
</evidence>
<evidence type="ECO:0000256" key="5">
    <source>
        <dbReference type="ARBA" id="ARBA00011270"/>
    </source>
</evidence>
<proteinExistence type="inferred from homology"/>
<feature type="domain" description="Tryptophan synthase beta chain-like PALP" evidence="15">
    <location>
        <begin position="51"/>
        <end position="377"/>
    </location>
</feature>
<keyword evidence="10 14" id="KW-0663">Pyridoxal phosphate</keyword>
<dbReference type="InterPro" id="IPR001926">
    <property type="entry name" value="TrpB-like_PALP"/>
</dbReference>
<evidence type="ECO:0000256" key="1">
    <source>
        <dbReference type="ARBA" id="ARBA00001933"/>
    </source>
</evidence>
<comment type="similarity">
    <text evidence="4 14">Belongs to the TrpB family.</text>
</comment>
<comment type="subunit">
    <text evidence="5 14">Tetramer of two alpha and two beta chains.</text>
</comment>
<evidence type="ECO:0000256" key="3">
    <source>
        <dbReference type="ARBA" id="ARBA00004733"/>
    </source>
</evidence>
<protein>
    <recommendedName>
        <fullName evidence="7 14">Tryptophan synthase beta chain</fullName>
        <ecNumber evidence="6 14">4.2.1.20</ecNumber>
    </recommendedName>
</protein>
<dbReference type="PIRSF" id="PIRSF001413">
    <property type="entry name" value="Trp_syn_beta"/>
    <property type="match status" value="1"/>
</dbReference>
<evidence type="ECO:0000259" key="15">
    <source>
        <dbReference type="Pfam" id="PF00291"/>
    </source>
</evidence>
<dbReference type="InterPro" id="IPR036052">
    <property type="entry name" value="TrpB-like_PALP_sf"/>
</dbReference>
<dbReference type="InterPro" id="IPR006653">
    <property type="entry name" value="Trp_synth_b_CS"/>
</dbReference>
<dbReference type="CDD" id="cd06446">
    <property type="entry name" value="Trp-synth_B"/>
    <property type="match status" value="1"/>
</dbReference>
<dbReference type="EMBL" id="LR217732">
    <property type="protein sequence ID" value="VFP85878.1"/>
    <property type="molecule type" value="Genomic_DNA"/>
</dbReference>
<dbReference type="STRING" id="655384.GCA_900128595_00184"/>
<dbReference type="PANTHER" id="PTHR48077:SF3">
    <property type="entry name" value="TRYPTOPHAN SYNTHASE"/>
    <property type="match status" value="1"/>
</dbReference>
<evidence type="ECO:0000313" key="16">
    <source>
        <dbReference type="EMBL" id="VFP85878.1"/>
    </source>
</evidence>
<dbReference type="PANTHER" id="PTHR48077">
    <property type="entry name" value="TRYPTOPHAN SYNTHASE-RELATED"/>
    <property type="match status" value="1"/>
</dbReference>
<evidence type="ECO:0000313" key="17">
    <source>
        <dbReference type="Proteomes" id="UP000294449"/>
    </source>
</evidence>
<organism evidence="16 17">
    <name type="scientific">Buchnera aphidicola</name>
    <name type="common">Cinara pseudotaxifoliae</name>
    <dbReference type="NCBI Taxonomy" id="655384"/>
    <lineage>
        <taxon>Bacteria</taxon>
        <taxon>Pseudomonadati</taxon>
        <taxon>Pseudomonadota</taxon>
        <taxon>Gammaproteobacteria</taxon>
        <taxon>Enterobacterales</taxon>
        <taxon>Erwiniaceae</taxon>
        <taxon>Buchnera</taxon>
    </lineage>
</organism>
<dbReference type="OrthoDB" id="9766131at2"/>